<proteinExistence type="predicted"/>
<sequence length="142" mass="16198">MDGYLSGAENTPIHTEDYAYMYYYEYVFDNGSSSYTCHFSGQNIPQDIPNPCVAEGICHVDLSFNISQQDRSYDLYVDGVFVEKSNTAFGYTGPAWEVQLQYYGGVCYSRVFLSPGTYNITLTYRSEQHQLALSDFEIKQDT</sequence>
<evidence type="ECO:0000313" key="2">
    <source>
        <dbReference type="Proteomes" id="UP000189670"/>
    </source>
</evidence>
<dbReference type="Proteomes" id="UP000189670">
    <property type="component" value="Unassembled WGS sequence"/>
</dbReference>
<evidence type="ECO:0000313" key="1">
    <source>
        <dbReference type="EMBL" id="ETR66484.1"/>
    </source>
</evidence>
<feature type="non-terminal residue" evidence="1">
    <location>
        <position position="142"/>
    </location>
</feature>
<gene>
    <name evidence="1" type="ORF">OMM_12745</name>
</gene>
<reference evidence="2" key="1">
    <citation type="submission" date="2012-11" db="EMBL/GenBank/DDBJ databases">
        <authorList>
            <person name="Lucero-Rivera Y.E."/>
            <person name="Tovar-Ramirez D."/>
        </authorList>
    </citation>
    <scope>NUCLEOTIDE SEQUENCE [LARGE SCALE GENOMIC DNA]</scope>
    <source>
        <strain evidence="2">Araruama</strain>
    </source>
</reference>
<comment type="caution">
    <text evidence="1">The sequence shown here is derived from an EMBL/GenBank/DDBJ whole genome shotgun (WGS) entry which is preliminary data.</text>
</comment>
<dbReference type="Gene3D" id="2.60.120.260">
    <property type="entry name" value="Galactose-binding domain-like"/>
    <property type="match status" value="1"/>
</dbReference>
<dbReference type="AlphaFoldDB" id="A0A1V1NV95"/>
<protein>
    <submittedName>
        <fullName evidence="1">Uncharacterized protein</fullName>
    </submittedName>
</protein>
<organism evidence="1 2">
    <name type="scientific">Candidatus Magnetoglobus multicellularis str. Araruama</name>
    <dbReference type="NCBI Taxonomy" id="890399"/>
    <lineage>
        <taxon>Bacteria</taxon>
        <taxon>Pseudomonadati</taxon>
        <taxon>Thermodesulfobacteriota</taxon>
        <taxon>Desulfobacteria</taxon>
        <taxon>Desulfobacterales</taxon>
        <taxon>Desulfobacteraceae</taxon>
        <taxon>Candidatus Magnetoglobus</taxon>
    </lineage>
</organism>
<dbReference type="EMBL" id="ATBP01001955">
    <property type="protein sequence ID" value="ETR66484.1"/>
    <property type="molecule type" value="Genomic_DNA"/>
</dbReference>
<accession>A0A1V1NV95</accession>
<name>A0A1V1NV95_9BACT</name>